<evidence type="ECO:0000313" key="9">
    <source>
        <dbReference type="Proteomes" id="UP000288716"/>
    </source>
</evidence>
<keyword evidence="3 7" id="KW-0812">Transmembrane</keyword>
<evidence type="ECO:0000256" key="6">
    <source>
        <dbReference type="PIRNR" id="PIRNR015840"/>
    </source>
</evidence>
<dbReference type="GO" id="GO:0005886">
    <property type="term" value="C:plasma membrane"/>
    <property type="evidence" value="ECO:0007669"/>
    <property type="project" value="TreeGrafter"/>
</dbReference>
<evidence type="ECO:0000256" key="7">
    <source>
        <dbReference type="SAM" id="Phobius"/>
    </source>
</evidence>
<dbReference type="OrthoDB" id="340608at2759"/>
<sequence length="341" mass="39171">MFTIKGVALRKQKLPAWEPNFTPATVLPSFVIIGVAFIAIGVGLHLITEQTQEKIIDYTNCVSSKTRVNCSTVISKNISEQCSCTQHFTLPKNFDRNVFLYYRLTHYYQNLRRYMSSVDMTQLKGQMLSPSSSCTPFITNYDPLKKKTLPIAPCGAIANSLFNDTFQLFFIKNLTLIEVNILETDIAWSTDREYLYLNPKNLSFTGFTKPPYWRKYINELNTNDSSENGFQNEHFIVWMRTAAFPTFRKLWGRIDHKNLFAYGLPKGNYILRINYNYPVTEFGGGKQVVIGNTSWLGGKNYFLGYAYIAFGSLSISTALILFVVYKYFGFRFVFRTSNIAN</sequence>
<evidence type="ECO:0000256" key="2">
    <source>
        <dbReference type="ARBA" id="ARBA00009457"/>
    </source>
</evidence>
<evidence type="ECO:0000256" key="4">
    <source>
        <dbReference type="ARBA" id="ARBA00022989"/>
    </source>
</evidence>
<keyword evidence="9" id="KW-1185">Reference proteome</keyword>
<comment type="caution">
    <text evidence="8">The sequence shown here is derived from an EMBL/GenBank/DDBJ whole genome shotgun (WGS) entry which is preliminary data.</text>
</comment>
<reference evidence="8 9" key="1">
    <citation type="journal article" date="2018" name="Gigascience">
        <title>Genomes of trombidid mites reveal novel predicted allergens and laterally-transferred genes associated with secondary metabolism.</title>
        <authorList>
            <person name="Dong X."/>
            <person name="Chaisiri K."/>
            <person name="Xia D."/>
            <person name="Armstrong S.D."/>
            <person name="Fang Y."/>
            <person name="Donnelly M.J."/>
            <person name="Kadowaki T."/>
            <person name="McGarry J.W."/>
            <person name="Darby A.C."/>
            <person name="Makepeace B.L."/>
        </authorList>
    </citation>
    <scope>NUCLEOTIDE SEQUENCE [LARGE SCALE GENOMIC DNA]</scope>
    <source>
        <strain evidence="8">UoL-UT</strain>
    </source>
</reference>
<evidence type="ECO:0000256" key="3">
    <source>
        <dbReference type="ARBA" id="ARBA00022692"/>
    </source>
</evidence>
<keyword evidence="4 7" id="KW-1133">Transmembrane helix</keyword>
<dbReference type="Proteomes" id="UP000288716">
    <property type="component" value="Unassembled WGS sequence"/>
</dbReference>
<dbReference type="EMBL" id="NCKV01004469">
    <property type="protein sequence ID" value="RWS24735.1"/>
    <property type="molecule type" value="Genomic_DNA"/>
</dbReference>
<comment type="similarity">
    <text evidence="2 6">Belongs to the CDC50/LEM3 family.</text>
</comment>
<dbReference type="InterPro" id="IPR005045">
    <property type="entry name" value="CDC50/LEM3_fam"/>
</dbReference>
<gene>
    <name evidence="8" type="ORF">B4U80_09209</name>
</gene>
<dbReference type="PANTHER" id="PTHR10926:SF0">
    <property type="entry name" value="CDC50, ISOFORM A"/>
    <property type="match status" value="1"/>
</dbReference>
<dbReference type="VEuPathDB" id="VectorBase:LDEU007303"/>
<protein>
    <submittedName>
        <fullName evidence="8">Cell cycle control protein 50A-like protein</fullName>
    </submittedName>
</protein>
<dbReference type="STRING" id="299467.A0A443SBF3"/>
<dbReference type="PANTHER" id="PTHR10926">
    <property type="entry name" value="CELL CYCLE CONTROL PROTEIN 50"/>
    <property type="match status" value="1"/>
</dbReference>
<evidence type="ECO:0000256" key="1">
    <source>
        <dbReference type="ARBA" id="ARBA00004141"/>
    </source>
</evidence>
<comment type="subcellular location">
    <subcellularLocation>
        <location evidence="1">Membrane</location>
        <topology evidence="1">Multi-pass membrane protein</topology>
    </subcellularLocation>
</comment>
<dbReference type="PIRSF" id="PIRSF015840">
    <property type="entry name" value="DUF284_TM_euk"/>
    <property type="match status" value="1"/>
</dbReference>
<dbReference type="AlphaFoldDB" id="A0A443SBF3"/>
<proteinExistence type="inferred from homology"/>
<accession>A0A443SBF3</accession>
<evidence type="ECO:0000256" key="5">
    <source>
        <dbReference type="ARBA" id="ARBA00023136"/>
    </source>
</evidence>
<name>A0A443SBF3_9ACAR</name>
<organism evidence="8 9">
    <name type="scientific">Leptotrombidium deliense</name>
    <dbReference type="NCBI Taxonomy" id="299467"/>
    <lineage>
        <taxon>Eukaryota</taxon>
        <taxon>Metazoa</taxon>
        <taxon>Ecdysozoa</taxon>
        <taxon>Arthropoda</taxon>
        <taxon>Chelicerata</taxon>
        <taxon>Arachnida</taxon>
        <taxon>Acari</taxon>
        <taxon>Acariformes</taxon>
        <taxon>Trombidiformes</taxon>
        <taxon>Prostigmata</taxon>
        <taxon>Anystina</taxon>
        <taxon>Parasitengona</taxon>
        <taxon>Trombiculoidea</taxon>
        <taxon>Trombiculidae</taxon>
        <taxon>Leptotrombidium</taxon>
    </lineage>
</organism>
<dbReference type="GO" id="GO:0005783">
    <property type="term" value="C:endoplasmic reticulum"/>
    <property type="evidence" value="ECO:0007669"/>
    <property type="project" value="TreeGrafter"/>
</dbReference>
<keyword evidence="5 6" id="KW-0472">Membrane</keyword>
<dbReference type="Pfam" id="PF03381">
    <property type="entry name" value="CDC50"/>
    <property type="match status" value="1"/>
</dbReference>
<feature type="transmembrane region" description="Helical" evidence="7">
    <location>
        <begin position="21"/>
        <end position="47"/>
    </location>
</feature>
<dbReference type="GO" id="GO:0005794">
    <property type="term" value="C:Golgi apparatus"/>
    <property type="evidence" value="ECO:0007669"/>
    <property type="project" value="TreeGrafter"/>
</dbReference>
<feature type="transmembrane region" description="Helical" evidence="7">
    <location>
        <begin position="302"/>
        <end position="325"/>
    </location>
</feature>
<evidence type="ECO:0000313" key="8">
    <source>
        <dbReference type="EMBL" id="RWS24735.1"/>
    </source>
</evidence>